<organism evidence="2 3">
    <name type="scientific">Aspergillus heteromorphus CBS 117.55</name>
    <dbReference type="NCBI Taxonomy" id="1448321"/>
    <lineage>
        <taxon>Eukaryota</taxon>
        <taxon>Fungi</taxon>
        <taxon>Dikarya</taxon>
        <taxon>Ascomycota</taxon>
        <taxon>Pezizomycotina</taxon>
        <taxon>Eurotiomycetes</taxon>
        <taxon>Eurotiomycetidae</taxon>
        <taxon>Eurotiales</taxon>
        <taxon>Aspergillaceae</taxon>
        <taxon>Aspergillus</taxon>
        <taxon>Aspergillus subgen. Circumdati</taxon>
    </lineage>
</organism>
<evidence type="ECO:0000313" key="3">
    <source>
        <dbReference type="Proteomes" id="UP000247233"/>
    </source>
</evidence>
<evidence type="ECO:0000313" key="2">
    <source>
        <dbReference type="EMBL" id="PWY83039.1"/>
    </source>
</evidence>
<dbReference type="STRING" id="1448321.A0A317WA21"/>
<protein>
    <recommendedName>
        <fullName evidence="4">Fungal N-terminal domain-containing protein</fullName>
    </recommendedName>
</protein>
<keyword evidence="1" id="KW-0732">Signal</keyword>
<name>A0A317WA21_9EURO</name>
<sequence length="215" mass="23426">MLHTLSMLPSAFLLAILSSFPTSVGVFWRLNPRPECLNYNEPHKQGLLSLHRHTVLLLPDEPSILLMDPVSAIGLLSGASQVAQSAKATASRLADLYGKFNNADLTLQALIGELTAIRSSITQLHDWASYSVPGSAEPDEYVEGLEVALSGCRATMEVLSDEVSALARGELYNGTGAGVRDRTKVSWNEDSMKGHQERLRAQVQALQLLLQACQW</sequence>
<dbReference type="AlphaFoldDB" id="A0A317WA21"/>
<dbReference type="OrthoDB" id="194358at2759"/>
<keyword evidence="3" id="KW-1185">Reference proteome</keyword>
<gene>
    <name evidence="2" type="ORF">BO70DRAFT_34302</name>
</gene>
<dbReference type="EMBL" id="MSFL01000011">
    <property type="protein sequence ID" value="PWY83039.1"/>
    <property type="molecule type" value="Genomic_DNA"/>
</dbReference>
<evidence type="ECO:0000256" key="1">
    <source>
        <dbReference type="SAM" id="SignalP"/>
    </source>
</evidence>
<dbReference type="GeneID" id="37063636"/>
<comment type="caution">
    <text evidence="2">The sequence shown here is derived from an EMBL/GenBank/DDBJ whole genome shotgun (WGS) entry which is preliminary data.</text>
</comment>
<dbReference type="VEuPathDB" id="FungiDB:BO70DRAFT_34302"/>
<feature type="signal peptide" evidence="1">
    <location>
        <begin position="1"/>
        <end position="25"/>
    </location>
</feature>
<evidence type="ECO:0008006" key="4">
    <source>
        <dbReference type="Google" id="ProtNLM"/>
    </source>
</evidence>
<reference evidence="2 3" key="1">
    <citation type="submission" date="2016-12" db="EMBL/GenBank/DDBJ databases">
        <title>The genomes of Aspergillus section Nigri reveals drivers in fungal speciation.</title>
        <authorList>
            <consortium name="DOE Joint Genome Institute"/>
            <person name="Vesth T.C."/>
            <person name="Nybo J."/>
            <person name="Theobald S."/>
            <person name="Brandl J."/>
            <person name="Frisvad J.C."/>
            <person name="Nielsen K.F."/>
            <person name="Lyhne E.K."/>
            <person name="Kogle M.E."/>
            <person name="Kuo A."/>
            <person name="Riley R."/>
            <person name="Clum A."/>
            <person name="Nolan M."/>
            <person name="Lipzen A."/>
            <person name="Salamov A."/>
            <person name="Henrissat B."/>
            <person name="Wiebenga A."/>
            <person name="De Vries R.P."/>
            <person name="Grigoriev I.V."/>
            <person name="Mortensen U.H."/>
            <person name="Andersen M.R."/>
            <person name="Baker S.E."/>
        </authorList>
    </citation>
    <scope>NUCLEOTIDE SEQUENCE [LARGE SCALE GENOMIC DNA]</scope>
    <source>
        <strain evidence="2 3">CBS 117.55</strain>
    </source>
</reference>
<dbReference type="Proteomes" id="UP000247233">
    <property type="component" value="Unassembled WGS sequence"/>
</dbReference>
<feature type="chain" id="PRO_5016244462" description="Fungal N-terminal domain-containing protein" evidence="1">
    <location>
        <begin position="26"/>
        <end position="215"/>
    </location>
</feature>
<dbReference type="RefSeq" id="XP_025399753.1">
    <property type="nucleotide sequence ID" value="XM_025541399.1"/>
</dbReference>
<proteinExistence type="predicted"/>
<accession>A0A317WA21</accession>